<evidence type="ECO:0000256" key="1">
    <source>
        <dbReference type="ARBA" id="ARBA00004752"/>
    </source>
</evidence>
<dbReference type="KEGG" id="azc:AZC_1726"/>
<evidence type="ECO:0000313" key="10">
    <source>
        <dbReference type="EMBL" id="BAF87724.1"/>
    </source>
</evidence>
<dbReference type="PANTHER" id="PTHR30582">
    <property type="entry name" value="L,D-TRANSPEPTIDASE"/>
    <property type="match status" value="1"/>
</dbReference>
<evidence type="ECO:0000256" key="4">
    <source>
        <dbReference type="ARBA" id="ARBA00022960"/>
    </source>
</evidence>
<name>A8I4F8_AZOC5</name>
<dbReference type="PANTHER" id="PTHR30582:SF30">
    <property type="entry name" value="BLR4375 PROTEIN"/>
    <property type="match status" value="1"/>
</dbReference>
<dbReference type="STRING" id="438753.AZC_1726"/>
<sequence>MADGGDSGKRRRSGGGGRCSVAGTSGVARRCVTACFTMPGRPMSAPRLMGWCLVVLMALSAPALALTPDEINTAPFVADPATPSAASPSDATNENPAKSKSGKAGKDKSARKRDKDKPKGPQGLIVKVQVLLARKSISPGEIDGMDGENYRKALAQFRRQNALGEGDRLDEATWAALGGPTTTDIVTTYTVTAKDARMRFPRTIPHDFAKQARMKRLDFTSPTEMYAERFHMSEGLLKALNPRLKTLKAGDAISVLQVAHDRPTQPVERMEAVKATGMLVLYGPGDAIIASYPATIGSADTPSPEGDYKVLRIAHDPRYEYDPKKNFQQGRNTRRLMLPPGPNNPVGTVWIALSKPTFGIHGTPAPSQVSKTSSHGCVRLTNWDAEEVAALIKPGVKMRFVEPSGS</sequence>
<feature type="active site" description="Nucleophile" evidence="7">
    <location>
        <position position="377"/>
    </location>
</feature>
<feature type="active site" description="Proton donor/acceptor" evidence="7">
    <location>
        <position position="361"/>
    </location>
</feature>
<dbReference type="eggNOG" id="COG1376">
    <property type="taxonomic scope" value="Bacteria"/>
</dbReference>
<reference evidence="10 11" key="4">
    <citation type="journal article" date="2009" name="Appl. Environ. Microbiol.">
        <title>Comparative genome-wide transcriptional profiling of Azorhizobium caulinodans ORS571 grown under free-living and symbiotic conditions.</title>
        <authorList>
            <person name="Tsukada S."/>
            <person name="Aono T."/>
            <person name="Akiba N."/>
            <person name="Lee KB."/>
            <person name="Liu CT."/>
            <person name="Toyazaki H."/>
            <person name="Oyaizu H."/>
        </authorList>
    </citation>
    <scope>NUCLEOTIDE SEQUENCE [LARGE SCALE GENOMIC DNA]</scope>
    <source>
        <strain evidence="11">ATCC 43989 / DSM 5975 / JCM 20966 / LMG 6465 / NBRC 14845 / NCIMB 13405 / ORS 571</strain>
    </source>
</reference>
<dbReference type="InterPro" id="IPR036365">
    <property type="entry name" value="PGBD-like_sf"/>
</dbReference>
<organism evidence="10 11">
    <name type="scientific">Azorhizobium caulinodans (strain ATCC 43989 / DSM 5975 / JCM 20966 / LMG 6465 / NBRC 14845 / NCIMB 13405 / ORS 571)</name>
    <dbReference type="NCBI Taxonomy" id="438753"/>
    <lineage>
        <taxon>Bacteria</taxon>
        <taxon>Pseudomonadati</taxon>
        <taxon>Pseudomonadota</taxon>
        <taxon>Alphaproteobacteria</taxon>
        <taxon>Hyphomicrobiales</taxon>
        <taxon>Xanthobacteraceae</taxon>
        <taxon>Azorhizobium</taxon>
    </lineage>
</organism>
<reference evidence="10 11" key="6">
    <citation type="journal article" date="2011" name="Appl. Environ. Microbiol.">
        <title>Involvement of the azorhizobial chromosome partition gene (parA) in the onset of bacteroid differentiation during Sesbania rostrata stem nodule development.</title>
        <authorList>
            <person name="Liu CT."/>
            <person name="Lee KB."/>
            <person name="Wang YS."/>
            <person name="Peng MH."/>
            <person name="Lee KT."/>
            <person name="Suzuki S."/>
            <person name="Suzuki T."/>
            <person name="Oyaizu H."/>
        </authorList>
    </citation>
    <scope>NUCLEOTIDE SEQUENCE [LARGE SCALE GENOMIC DNA]</scope>
    <source>
        <strain evidence="11">ATCC 43989 / DSM 5975 / JCM 20966 / LMG 6465 / NBRC 14845 / NCIMB 13405 / ORS 571</strain>
    </source>
</reference>
<reference evidence="10 11" key="3">
    <citation type="journal article" date="2008" name="BMC Genomics">
        <title>The genome of the versatile nitrogen fixer Azorhizobium caulinodans ORS571.</title>
        <authorList>
            <person name="Lee KB."/>
            <person name="Backer P.D."/>
            <person name="Aono T."/>
            <person name="Liu CT."/>
            <person name="Suzuki S."/>
            <person name="Suzuki T."/>
            <person name="Kaneko T."/>
            <person name="Yamada M."/>
            <person name="Tabata S."/>
            <person name="Kupfer D.M."/>
            <person name="Najar F.Z."/>
            <person name="Wiley G.B."/>
            <person name="Roe B."/>
            <person name="Binnewies T.T."/>
            <person name="Ussery D.W."/>
            <person name="D'Haeze W."/>
            <person name="Herder J.D."/>
            <person name="Gevers D."/>
            <person name="Vereecke D."/>
            <person name="Holsters M."/>
            <person name="Oyaizu H."/>
        </authorList>
    </citation>
    <scope>NUCLEOTIDE SEQUENCE [LARGE SCALE GENOMIC DNA]</scope>
    <source>
        <strain evidence="11">ATCC 43989 / DSM 5975 / JCM 20966 / LMG 6465 / NBRC 14845 / NCIMB 13405 / ORS 571</strain>
    </source>
</reference>
<dbReference type="SUPFAM" id="SSF141523">
    <property type="entry name" value="L,D-transpeptidase catalytic domain-like"/>
    <property type="match status" value="1"/>
</dbReference>
<keyword evidence="3" id="KW-0808">Transferase</keyword>
<dbReference type="Proteomes" id="UP000000270">
    <property type="component" value="Chromosome"/>
</dbReference>
<dbReference type="GO" id="GO:0071972">
    <property type="term" value="F:peptidoglycan L,D-transpeptidase activity"/>
    <property type="evidence" value="ECO:0007669"/>
    <property type="project" value="TreeGrafter"/>
</dbReference>
<comment type="similarity">
    <text evidence="2">Belongs to the YkuD family.</text>
</comment>
<dbReference type="EMBL" id="AP009384">
    <property type="protein sequence ID" value="BAF87724.1"/>
    <property type="molecule type" value="Genomic_DNA"/>
</dbReference>
<dbReference type="GO" id="GO:0018104">
    <property type="term" value="P:peptidoglycan-protein cross-linking"/>
    <property type="evidence" value="ECO:0007669"/>
    <property type="project" value="TreeGrafter"/>
</dbReference>
<dbReference type="SUPFAM" id="SSF47090">
    <property type="entry name" value="PGBD-like"/>
    <property type="match status" value="1"/>
</dbReference>
<dbReference type="InterPro" id="IPR038063">
    <property type="entry name" value="Transpep_catalytic_dom"/>
</dbReference>
<keyword evidence="5 7" id="KW-0573">Peptidoglycan synthesis</keyword>
<dbReference type="eggNOG" id="COG3409">
    <property type="taxonomic scope" value="Bacteria"/>
</dbReference>
<evidence type="ECO:0000256" key="6">
    <source>
        <dbReference type="ARBA" id="ARBA00023316"/>
    </source>
</evidence>
<dbReference type="Gene3D" id="2.40.440.10">
    <property type="entry name" value="L,D-transpeptidase catalytic domain-like"/>
    <property type="match status" value="1"/>
</dbReference>
<dbReference type="Pfam" id="PF03734">
    <property type="entry name" value="YkuD"/>
    <property type="match status" value="1"/>
</dbReference>
<dbReference type="GO" id="GO:0005576">
    <property type="term" value="C:extracellular region"/>
    <property type="evidence" value="ECO:0007669"/>
    <property type="project" value="TreeGrafter"/>
</dbReference>
<keyword evidence="4 7" id="KW-0133">Cell shape</keyword>
<comment type="pathway">
    <text evidence="1 7">Cell wall biogenesis; peptidoglycan biosynthesis.</text>
</comment>
<feature type="domain" description="L,D-TPase catalytic" evidence="9">
    <location>
        <begin position="268"/>
        <end position="401"/>
    </location>
</feature>
<dbReference type="HOGENOM" id="CLU_042399_6_0_5"/>
<keyword evidence="6 7" id="KW-0961">Cell wall biogenesis/degradation</keyword>
<feature type="region of interest" description="Disordered" evidence="8">
    <location>
        <begin position="1"/>
        <end position="22"/>
    </location>
</feature>
<dbReference type="GO" id="GO:0071555">
    <property type="term" value="P:cell wall organization"/>
    <property type="evidence" value="ECO:0007669"/>
    <property type="project" value="UniProtKB-UniRule"/>
</dbReference>
<protein>
    <submittedName>
        <fullName evidence="10">Signal transduction protein</fullName>
    </submittedName>
</protein>
<dbReference type="InterPro" id="IPR005490">
    <property type="entry name" value="LD_TPept_cat_dom"/>
</dbReference>
<evidence type="ECO:0000256" key="2">
    <source>
        <dbReference type="ARBA" id="ARBA00005992"/>
    </source>
</evidence>
<feature type="region of interest" description="Disordered" evidence="8">
    <location>
        <begin position="77"/>
        <end position="123"/>
    </location>
</feature>
<dbReference type="InterPro" id="IPR036366">
    <property type="entry name" value="PGBDSf"/>
</dbReference>
<keyword evidence="11" id="KW-1185">Reference proteome</keyword>
<reference evidence="10 11" key="5">
    <citation type="journal article" date="2010" name="Appl. Environ. Microbiol.">
        <title>phrR-like gene praR of Azorhizobium caulinodans ORS571 is essential for symbiosis with Sesbania rostrata and is involved in expression of reb genes.</title>
        <authorList>
            <person name="Akiba N."/>
            <person name="Aono T."/>
            <person name="Toyazaki H."/>
            <person name="Sato S."/>
            <person name="Oyaizu H."/>
        </authorList>
    </citation>
    <scope>NUCLEOTIDE SEQUENCE [LARGE SCALE GENOMIC DNA]</scope>
    <source>
        <strain evidence="11">ATCC 43989 / DSM 5975 / JCM 20966 / LMG 6465 / NBRC 14845 / NCIMB 13405 / ORS 571</strain>
    </source>
</reference>
<evidence type="ECO:0000256" key="7">
    <source>
        <dbReference type="PROSITE-ProRule" id="PRU01373"/>
    </source>
</evidence>
<dbReference type="GO" id="GO:0008360">
    <property type="term" value="P:regulation of cell shape"/>
    <property type="evidence" value="ECO:0007669"/>
    <property type="project" value="UniProtKB-UniRule"/>
</dbReference>
<gene>
    <name evidence="10" type="ordered locus">AZC_1726</name>
</gene>
<dbReference type="AlphaFoldDB" id="A8I4F8"/>
<feature type="compositionally biased region" description="Basic and acidic residues" evidence="8">
    <location>
        <begin position="104"/>
        <end position="119"/>
    </location>
</feature>
<accession>A8I4F8</accession>
<dbReference type="PROSITE" id="PS52029">
    <property type="entry name" value="LD_TPASE"/>
    <property type="match status" value="1"/>
</dbReference>
<evidence type="ECO:0000256" key="8">
    <source>
        <dbReference type="SAM" id="MobiDB-lite"/>
    </source>
</evidence>
<evidence type="ECO:0000259" key="9">
    <source>
        <dbReference type="PROSITE" id="PS52029"/>
    </source>
</evidence>
<dbReference type="Gene3D" id="1.10.101.10">
    <property type="entry name" value="PGBD-like superfamily/PGBD"/>
    <property type="match status" value="1"/>
</dbReference>
<reference evidence="11" key="2">
    <citation type="submission" date="2007-04" db="EMBL/GenBank/DDBJ databases">
        <title>Complete genome sequence of the nitrogen-fixing bacterium Azorhizobium caulinodans ORS571.</title>
        <authorList>
            <person name="Lee K.B."/>
            <person name="Backer P.D."/>
            <person name="Aono T."/>
            <person name="Liu C.T."/>
            <person name="Suzuki S."/>
            <person name="Suzuki T."/>
            <person name="Kaneko T."/>
            <person name="Yamada M."/>
            <person name="Tabata S."/>
            <person name="Kupfer D.M."/>
            <person name="Najar F.Z."/>
            <person name="Wiley G.B."/>
            <person name="Roe B."/>
            <person name="Binnewies T."/>
            <person name="Ussery D."/>
            <person name="Vereecke D."/>
            <person name="Gevers D."/>
            <person name="Holsters M."/>
            <person name="Oyaizu H."/>
        </authorList>
    </citation>
    <scope>NUCLEOTIDE SEQUENCE [LARGE SCALE GENOMIC DNA]</scope>
    <source>
        <strain evidence="11">ATCC 43989 / DSM 5975 / JCM 20966 / LMG 6465 / NBRC 14845 / NCIMB 13405 / ORS 571</strain>
    </source>
</reference>
<evidence type="ECO:0000256" key="3">
    <source>
        <dbReference type="ARBA" id="ARBA00022679"/>
    </source>
</evidence>
<dbReference type="GO" id="GO:0016740">
    <property type="term" value="F:transferase activity"/>
    <property type="evidence" value="ECO:0007669"/>
    <property type="project" value="UniProtKB-KW"/>
</dbReference>
<dbReference type="InterPro" id="IPR050979">
    <property type="entry name" value="LD-transpeptidase"/>
</dbReference>
<dbReference type="CDD" id="cd16913">
    <property type="entry name" value="YkuD_like"/>
    <property type="match status" value="1"/>
</dbReference>
<dbReference type="UniPathway" id="UPA00219"/>
<evidence type="ECO:0000313" key="11">
    <source>
        <dbReference type="Proteomes" id="UP000000270"/>
    </source>
</evidence>
<proteinExistence type="inferred from homology"/>
<evidence type="ECO:0000256" key="5">
    <source>
        <dbReference type="ARBA" id="ARBA00022984"/>
    </source>
</evidence>
<feature type="compositionally biased region" description="Low complexity" evidence="8">
    <location>
        <begin position="78"/>
        <end position="99"/>
    </location>
</feature>
<reference evidence="10 11" key="1">
    <citation type="journal article" date="2007" name="Appl. Environ. Microbiol.">
        <title>Rhizobial factors required for stem nodule maturation and maintenance in Sesbania rostrata-Azorhizobium caulinodans ORS571 symbiosis.</title>
        <authorList>
            <person name="Suzuki S."/>
            <person name="Aono T."/>
            <person name="Lee KB."/>
            <person name="Suzuki T."/>
            <person name="Liu CT."/>
            <person name="Miwa H."/>
            <person name="Wakao S."/>
            <person name="Iki T."/>
            <person name="Oyaizu H."/>
        </authorList>
    </citation>
    <scope>NUCLEOTIDE SEQUENCE [LARGE SCALE GENOMIC DNA]</scope>
    <source>
        <strain evidence="11">ATCC 43989 / DSM 5975 / JCM 20966 / LMG 6465 / NBRC 14845 / NCIMB 13405 / ORS 571</strain>
    </source>
</reference>